<protein>
    <submittedName>
        <fullName evidence="1">Uncharacterized protein</fullName>
    </submittedName>
</protein>
<dbReference type="OrthoDB" id="10677411at2759"/>
<sequence>MPGLQVTHFLDTIMAWHMACYLIWKAIDQGYFESTSFFHYHIQLPKYTLPQLEKGKGADVATTLNQILKVDESDEAEKVPAPHGMFALCKAHNACLHTKAALMALCMLRYLGCKVSNIHAACLLLCYIDMNVDLCWSQQKMLFLMLATLSASQ</sequence>
<keyword evidence="2" id="KW-1185">Reference proteome</keyword>
<evidence type="ECO:0000313" key="1">
    <source>
        <dbReference type="EMBL" id="KIK53639.1"/>
    </source>
</evidence>
<organism evidence="1 2">
    <name type="scientific">Collybiopsis luxurians FD-317 M1</name>
    <dbReference type="NCBI Taxonomy" id="944289"/>
    <lineage>
        <taxon>Eukaryota</taxon>
        <taxon>Fungi</taxon>
        <taxon>Dikarya</taxon>
        <taxon>Basidiomycota</taxon>
        <taxon>Agaricomycotina</taxon>
        <taxon>Agaricomycetes</taxon>
        <taxon>Agaricomycetidae</taxon>
        <taxon>Agaricales</taxon>
        <taxon>Marasmiineae</taxon>
        <taxon>Omphalotaceae</taxon>
        <taxon>Collybiopsis</taxon>
        <taxon>Collybiopsis luxurians</taxon>
    </lineage>
</organism>
<dbReference type="HOGENOM" id="CLU_1713497_0_0_1"/>
<dbReference type="Proteomes" id="UP000053593">
    <property type="component" value="Unassembled WGS sequence"/>
</dbReference>
<accession>A0A0D0BVF3</accession>
<name>A0A0D0BVF3_9AGAR</name>
<dbReference type="EMBL" id="KN834826">
    <property type="protein sequence ID" value="KIK53639.1"/>
    <property type="molecule type" value="Genomic_DNA"/>
</dbReference>
<evidence type="ECO:0000313" key="2">
    <source>
        <dbReference type="Proteomes" id="UP000053593"/>
    </source>
</evidence>
<dbReference type="AlphaFoldDB" id="A0A0D0BVF3"/>
<gene>
    <name evidence="1" type="ORF">GYMLUDRAFT_63618</name>
</gene>
<reference evidence="1 2" key="1">
    <citation type="submission" date="2014-04" db="EMBL/GenBank/DDBJ databases">
        <title>Evolutionary Origins and Diversification of the Mycorrhizal Mutualists.</title>
        <authorList>
            <consortium name="DOE Joint Genome Institute"/>
            <consortium name="Mycorrhizal Genomics Consortium"/>
            <person name="Kohler A."/>
            <person name="Kuo A."/>
            <person name="Nagy L.G."/>
            <person name="Floudas D."/>
            <person name="Copeland A."/>
            <person name="Barry K.W."/>
            <person name="Cichocki N."/>
            <person name="Veneault-Fourrey C."/>
            <person name="LaButti K."/>
            <person name="Lindquist E.A."/>
            <person name="Lipzen A."/>
            <person name="Lundell T."/>
            <person name="Morin E."/>
            <person name="Murat C."/>
            <person name="Riley R."/>
            <person name="Ohm R."/>
            <person name="Sun H."/>
            <person name="Tunlid A."/>
            <person name="Henrissat B."/>
            <person name="Grigoriev I.V."/>
            <person name="Hibbett D.S."/>
            <person name="Martin F."/>
        </authorList>
    </citation>
    <scope>NUCLEOTIDE SEQUENCE [LARGE SCALE GENOMIC DNA]</scope>
    <source>
        <strain evidence="1 2">FD-317 M1</strain>
    </source>
</reference>
<proteinExistence type="predicted"/>